<dbReference type="GO" id="GO:1990281">
    <property type="term" value="C:efflux pump complex"/>
    <property type="evidence" value="ECO:0007669"/>
    <property type="project" value="TreeGrafter"/>
</dbReference>
<organism evidence="5 6">
    <name type="scientific">Photobacterium frigidiphilum</name>
    <dbReference type="NCBI Taxonomy" id="264736"/>
    <lineage>
        <taxon>Bacteria</taxon>
        <taxon>Pseudomonadati</taxon>
        <taxon>Pseudomonadota</taxon>
        <taxon>Gammaproteobacteria</taxon>
        <taxon>Vibrionales</taxon>
        <taxon>Vibrionaceae</taxon>
        <taxon>Photobacterium</taxon>
    </lineage>
</organism>
<dbReference type="AlphaFoldDB" id="A0A2T3JIV8"/>
<proteinExistence type="inferred from homology"/>
<dbReference type="NCBIfam" id="TIGR01730">
    <property type="entry name" value="RND_mfp"/>
    <property type="match status" value="1"/>
</dbReference>
<gene>
    <name evidence="5" type="ORF">C9J12_10435</name>
</gene>
<protein>
    <submittedName>
        <fullName evidence="5">Efflux RND transporter periplasmic adaptor subunit</fullName>
    </submittedName>
</protein>
<evidence type="ECO:0000256" key="2">
    <source>
        <dbReference type="SAM" id="Coils"/>
    </source>
</evidence>
<dbReference type="Gene3D" id="2.40.420.20">
    <property type="match status" value="1"/>
</dbReference>
<dbReference type="OrthoDB" id="2110899at2"/>
<comment type="caution">
    <text evidence="5">The sequence shown here is derived from an EMBL/GenBank/DDBJ whole genome shotgun (WGS) entry which is preliminary data.</text>
</comment>
<reference evidence="5 6" key="1">
    <citation type="submission" date="2018-01" db="EMBL/GenBank/DDBJ databases">
        <title>Whole genome sequencing of Histamine producing bacteria.</title>
        <authorList>
            <person name="Butler K."/>
        </authorList>
    </citation>
    <scope>NUCLEOTIDE SEQUENCE [LARGE SCALE GENOMIC DNA]</scope>
    <source>
        <strain evidence="5 6">JCM 12947</strain>
    </source>
</reference>
<dbReference type="Proteomes" id="UP000240987">
    <property type="component" value="Unassembled WGS sequence"/>
</dbReference>
<dbReference type="PROSITE" id="PS51257">
    <property type="entry name" value="PROKAR_LIPOPROTEIN"/>
    <property type="match status" value="1"/>
</dbReference>
<evidence type="ECO:0000259" key="3">
    <source>
        <dbReference type="Pfam" id="PF25917"/>
    </source>
</evidence>
<feature type="coiled-coil region" evidence="2">
    <location>
        <begin position="120"/>
        <end position="178"/>
    </location>
</feature>
<evidence type="ECO:0000256" key="1">
    <source>
        <dbReference type="ARBA" id="ARBA00009477"/>
    </source>
</evidence>
<feature type="domain" description="YknX-like C-terminal permuted SH3-like" evidence="4">
    <location>
        <begin position="325"/>
        <end position="388"/>
    </location>
</feature>
<dbReference type="Gene3D" id="1.10.287.470">
    <property type="entry name" value="Helix hairpin bin"/>
    <property type="match status" value="1"/>
</dbReference>
<comment type="similarity">
    <text evidence="1">Belongs to the membrane fusion protein (MFP) (TC 8.A.1) family.</text>
</comment>
<accession>A0A2T3JIV8</accession>
<evidence type="ECO:0000313" key="6">
    <source>
        <dbReference type="Proteomes" id="UP000240987"/>
    </source>
</evidence>
<dbReference type="Gene3D" id="2.40.50.100">
    <property type="match status" value="1"/>
</dbReference>
<dbReference type="InterPro" id="IPR058637">
    <property type="entry name" value="YknX-like_C"/>
</dbReference>
<dbReference type="Gene3D" id="2.40.30.170">
    <property type="match status" value="1"/>
</dbReference>
<sequence length="398" mass="43544">MKNLSLIKQESRFKKKLALCLIAPITAAILSGCTDAPAMTADKSPRPIQVIQLNALDSTSVKRFSGVLESADSANLAFRVPGTITEILFNAGDTIQQGQVIARLDPNDYQVTVLELDARLAEAKAAHKLATIELKRVKQATRDNAIAEVNLDRAISGYERSKAMVQVVQQNLKKAQDALSYTELKAPFDGVIGHRFFDQFEQAAPGIPAFTLHQPNQLQAVIDVPENLANQFISMKRAQIQQRQSQGNSNLQQTEHTSQQQINVSWYGSQQSIPATLKEISTIPDPIKQTFTVTFLLSQTDDNLLAGKAIQLDVPFQQMNNQYCVPYSSLISSNDQQSVFLVKDNIAVQTPVSVNALNANKACITGELQAGDKVVTAGVHFLETGIQVGKTETINITQ</sequence>
<dbReference type="RefSeq" id="WP_107242656.1">
    <property type="nucleotide sequence ID" value="NZ_PYMJ01000008.1"/>
</dbReference>
<dbReference type="Pfam" id="PF25917">
    <property type="entry name" value="BSH_RND"/>
    <property type="match status" value="1"/>
</dbReference>
<dbReference type="PANTHER" id="PTHR30469">
    <property type="entry name" value="MULTIDRUG RESISTANCE PROTEIN MDTA"/>
    <property type="match status" value="1"/>
</dbReference>
<dbReference type="Pfam" id="PF25989">
    <property type="entry name" value="YknX_C"/>
    <property type="match status" value="1"/>
</dbReference>
<evidence type="ECO:0000313" key="5">
    <source>
        <dbReference type="EMBL" id="PSU48908.1"/>
    </source>
</evidence>
<dbReference type="EMBL" id="PYMJ01000008">
    <property type="protein sequence ID" value="PSU48908.1"/>
    <property type="molecule type" value="Genomic_DNA"/>
</dbReference>
<dbReference type="SUPFAM" id="SSF111369">
    <property type="entry name" value="HlyD-like secretion proteins"/>
    <property type="match status" value="1"/>
</dbReference>
<evidence type="ECO:0000259" key="4">
    <source>
        <dbReference type="Pfam" id="PF25989"/>
    </source>
</evidence>
<name>A0A2T3JIV8_9GAMM</name>
<keyword evidence="2" id="KW-0175">Coiled coil</keyword>
<dbReference type="InterPro" id="IPR006143">
    <property type="entry name" value="RND_pump_MFP"/>
</dbReference>
<feature type="domain" description="Multidrug resistance protein MdtA-like barrel-sandwich hybrid" evidence="3">
    <location>
        <begin position="75"/>
        <end position="199"/>
    </location>
</feature>
<dbReference type="InterPro" id="IPR058625">
    <property type="entry name" value="MdtA-like_BSH"/>
</dbReference>
<dbReference type="GO" id="GO:0015562">
    <property type="term" value="F:efflux transmembrane transporter activity"/>
    <property type="evidence" value="ECO:0007669"/>
    <property type="project" value="TreeGrafter"/>
</dbReference>
<keyword evidence="6" id="KW-1185">Reference proteome</keyword>